<dbReference type="EMBL" id="CP039690">
    <property type="protein sequence ID" value="QCI63284.1"/>
    <property type="molecule type" value="Genomic_DNA"/>
</dbReference>
<feature type="domain" description="N-acetyltransferase" evidence="4">
    <location>
        <begin position="45"/>
        <end position="204"/>
    </location>
</feature>
<feature type="compositionally biased region" description="Basic and acidic residues" evidence="3">
    <location>
        <begin position="11"/>
        <end position="26"/>
    </location>
</feature>
<dbReference type="Pfam" id="PF00583">
    <property type="entry name" value="Acetyltransf_1"/>
    <property type="match status" value="1"/>
</dbReference>
<evidence type="ECO:0000259" key="4">
    <source>
        <dbReference type="PROSITE" id="PS51186"/>
    </source>
</evidence>
<evidence type="ECO:0000313" key="6">
    <source>
        <dbReference type="Proteomes" id="UP000298781"/>
    </source>
</evidence>
<name>A0A4D7APY9_9HYPH</name>
<dbReference type="PANTHER" id="PTHR10545:SF29">
    <property type="entry name" value="GH14572P-RELATED"/>
    <property type="match status" value="1"/>
</dbReference>
<evidence type="ECO:0000256" key="2">
    <source>
        <dbReference type="ARBA" id="ARBA00023315"/>
    </source>
</evidence>
<evidence type="ECO:0000313" key="5">
    <source>
        <dbReference type="EMBL" id="QCI63284.1"/>
    </source>
</evidence>
<dbReference type="AlphaFoldDB" id="A0A4D7APY9"/>
<dbReference type="PANTHER" id="PTHR10545">
    <property type="entry name" value="DIAMINE N-ACETYLTRANSFERASE"/>
    <property type="match status" value="1"/>
</dbReference>
<accession>A0A4D7APY9</accession>
<evidence type="ECO:0000256" key="1">
    <source>
        <dbReference type="ARBA" id="ARBA00022679"/>
    </source>
</evidence>
<dbReference type="CDD" id="cd04301">
    <property type="entry name" value="NAT_SF"/>
    <property type="match status" value="1"/>
</dbReference>
<reference evidence="5 6" key="1">
    <citation type="submission" date="2019-04" db="EMBL/GenBank/DDBJ databases">
        <title>Phreatobacter aquaticus sp. nov.</title>
        <authorList>
            <person name="Choi A."/>
        </authorList>
    </citation>
    <scope>NUCLEOTIDE SEQUENCE [LARGE SCALE GENOMIC DNA]</scope>
    <source>
        <strain evidence="5 6">KCTC 52518</strain>
    </source>
</reference>
<evidence type="ECO:0000256" key="3">
    <source>
        <dbReference type="SAM" id="MobiDB-lite"/>
    </source>
</evidence>
<dbReference type="KEGG" id="pstg:E8M01_02975"/>
<dbReference type="OrthoDB" id="7995647at2"/>
<gene>
    <name evidence="5" type="ORF">E8M01_02975</name>
</gene>
<dbReference type="PROSITE" id="PS51186">
    <property type="entry name" value="GNAT"/>
    <property type="match status" value="1"/>
</dbReference>
<organism evidence="5 6">
    <name type="scientific">Phreatobacter stygius</name>
    <dbReference type="NCBI Taxonomy" id="1940610"/>
    <lineage>
        <taxon>Bacteria</taxon>
        <taxon>Pseudomonadati</taxon>
        <taxon>Pseudomonadota</taxon>
        <taxon>Alphaproteobacteria</taxon>
        <taxon>Hyphomicrobiales</taxon>
        <taxon>Phreatobacteraceae</taxon>
        <taxon>Phreatobacter</taxon>
    </lineage>
</organism>
<dbReference type="InterPro" id="IPR000182">
    <property type="entry name" value="GNAT_dom"/>
</dbReference>
<keyword evidence="6" id="KW-1185">Reference proteome</keyword>
<dbReference type="Proteomes" id="UP000298781">
    <property type="component" value="Chromosome"/>
</dbReference>
<dbReference type="InterPro" id="IPR016181">
    <property type="entry name" value="Acyl_CoA_acyltransferase"/>
</dbReference>
<protein>
    <submittedName>
        <fullName evidence="5">GNAT family N-acetyltransferase</fullName>
    </submittedName>
</protein>
<keyword evidence="2" id="KW-0012">Acyltransferase</keyword>
<dbReference type="SUPFAM" id="SSF55729">
    <property type="entry name" value="Acyl-CoA N-acyltransferases (Nat)"/>
    <property type="match status" value="1"/>
</dbReference>
<dbReference type="GO" id="GO:0008080">
    <property type="term" value="F:N-acetyltransferase activity"/>
    <property type="evidence" value="ECO:0007669"/>
    <property type="project" value="TreeGrafter"/>
</dbReference>
<dbReference type="Gene3D" id="3.40.630.30">
    <property type="match status" value="1"/>
</dbReference>
<proteinExistence type="predicted"/>
<dbReference type="InterPro" id="IPR051016">
    <property type="entry name" value="Diverse_Substrate_AcTransf"/>
</dbReference>
<sequence length="208" mass="23117">MVRGQFPGLRRGQEAAPRHRFDHSEADPVQEVLALKRQPMAGDALDISLTGPGDHADIALLNQAMDRHYNPDLAPNSIEEVTDLLGRIDRERRFGTQFALARHDGRPVGFAAFAVIHPGRRLNGLIFLKDLFVLPESRGLSVGESLMRFLARFAVDNGIGRIDLTAEPHNQGAIRFYERLGMTVRPAIFYRLDGEAVEKLARISEGKG</sequence>
<feature type="region of interest" description="Disordered" evidence="3">
    <location>
        <begin position="1"/>
        <end position="26"/>
    </location>
</feature>
<keyword evidence="1 5" id="KW-0808">Transferase</keyword>